<evidence type="ECO:0000313" key="9">
    <source>
        <dbReference type="Proteomes" id="UP000321555"/>
    </source>
</evidence>
<feature type="transmembrane region" description="Helical" evidence="6">
    <location>
        <begin position="59"/>
        <end position="79"/>
    </location>
</feature>
<feature type="transmembrane region" description="Helical" evidence="6">
    <location>
        <begin position="147"/>
        <end position="169"/>
    </location>
</feature>
<dbReference type="OrthoDB" id="9787026at2"/>
<organism evidence="8 9">
    <name type="scientific">Cytobacillus dafuensis</name>
    <name type="common">Bacillus dafuensis</name>
    <dbReference type="NCBI Taxonomy" id="1742359"/>
    <lineage>
        <taxon>Bacteria</taxon>
        <taxon>Bacillati</taxon>
        <taxon>Bacillota</taxon>
        <taxon>Bacilli</taxon>
        <taxon>Bacillales</taxon>
        <taxon>Bacillaceae</taxon>
        <taxon>Cytobacillus</taxon>
    </lineage>
</organism>
<dbReference type="InterPro" id="IPR020846">
    <property type="entry name" value="MFS_dom"/>
</dbReference>
<dbReference type="SUPFAM" id="SSF103473">
    <property type="entry name" value="MFS general substrate transporter"/>
    <property type="match status" value="1"/>
</dbReference>
<feature type="transmembrane region" description="Helical" evidence="6">
    <location>
        <begin position="294"/>
        <end position="311"/>
    </location>
</feature>
<feature type="transmembrane region" description="Helical" evidence="6">
    <location>
        <begin position="351"/>
        <end position="370"/>
    </location>
</feature>
<dbReference type="PANTHER" id="PTHR23508">
    <property type="entry name" value="CARBOXYLIC ACID TRANSPORTER PROTEIN HOMOLOG"/>
    <property type="match status" value="1"/>
</dbReference>
<dbReference type="PROSITE" id="PS50850">
    <property type="entry name" value="MFS"/>
    <property type="match status" value="1"/>
</dbReference>
<keyword evidence="9" id="KW-1185">Reference proteome</keyword>
<comment type="subcellular location">
    <subcellularLocation>
        <location evidence="1">Cell membrane</location>
        <topology evidence="1">Multi-pass membrane protein</topology>
    </subcellularLocation>
</comment>
<dbReference type="STRING" id="1742359.GCA_001439625_04586"/>
<accession>A0A5B8Z1B6</accession>
<name>A0A5B8Z1B6_CYTDA</name>
<evidence type="ECO:0000313" key="8">
    <source>
        <dbReference type="EMBL" id="QED46547.1"/>
    </source>
</evidence>
<dbReference type="GO" id="GO:0005886">
    <property type="term" value="C:plasma membrane"/>
    <property type="evidence" value="ECO:0007669"/>
    <property type="project" value="UniProtKB-SubCell"/>
</dbReference>
<reference evidence="9" key="1">
    <citation type="submission" date="2019-08" db="EMBL/GenBank/DDBJ databases">
        <authorList>
            <person name="Zheng X."/>
        </authorList>
    </citation>
    <scope>NUCLEOTIDE SEQUENCE [LARGE SCALE GENOMIC DNA]</scope>
    <source>
        <strain evidence="9">FJAT-25496</strain>
    </source>
</reference>
<sequence>MYSSILAKLDQARLNRNHFKMIFAAVLGDMLEFFDYFIMGFVLAFIIVPWKLNYLESSIILLSAGIGAMLGSFVFGMLADRFGRRNIMIITILTFSLASGAMYFTPEGWWGYLTLFRFIVGFGVGGLYSVSLTLIQEVVPSRYRGRISGIVTAFIPIGSLMGSLSAGYLSDIVGWRGLFLLTLLPALLVIFIRISWVPESPRWLLSRGKYDEAIKTVSRFTYLDEQDKKTLHNSKPISLKTKSKTRFLDVFKYPRSLIVSWGVNLGSQTAYYGIGLWGPAILALVLKLSPTEAAKMYIFVSLGGFVGRWFFSFISEWLGRKATGFITCVAGGILTILAGIFHSSFIGGTSVMWLLLIATYFFIDGAFTIVGPYSSEVWPSHIRATGMGSAYGFGGLGKIIGPLGLALIAGATNVVSPKATIDAVVPAFIFLGSLVIIGGILFLFGHETNKRSIEEIDAMVMKGKGQKEPAAVTESSF</sequence>
<feature type="transmembrane region" description="Helical" evidence="6">
    <location>
        <begin position="270"/>
        <end position="288"/>
    </location>
</feature>
<dbReference type="Gene3D" id="1.20.1250.20">
    <property type="entry name" value="MFS general substrate transporter like domains"/>
    <property type="match status" value="1"/>
</dbReference>
<proteinExistence type="predicted"/>
<evidence type="ECO:0000256" key="6">
    <source>
        <dbReference type="SAM" id="Phobius"/>
    </source>
</evidence>
<keyword evidence="5 6" id="KW-0472">Membrane</keyword>
<keyword evidence="4 6" id="KW-1133">Transmembrane helix</keyword>
<dbReference type="AlphaFoldDB" id="A0A5B8Z1B6"/>
<dbReference type="InterPro" id="IPR005828">
    <property type="entry name" value="MFS_sugar_transport-like"/>
</dbReference>
<feature type="transmembrane region" description="Helical" evidence="6">
    <location>
        <begin position="21"/>
        <end position="47"/>
    </location>
</feature>
<keyword evidence="2" id="KW-0813">Transport</keyword>
<feature type="transmembrane region" description="Helical" evidence="6">
    <location>
        <begin position="423"/>
        <end position="444"/>
    </location>
</feature>
<feature type="domain" description="Major facilitator superfamily (MFS) profile" evidence="7">
    <location>
        <begin position="21"/>
        <end position="450"/>
    </location>
</feature>
<evidence type="ECO:0000256" key="4">
    <source>
        <dbReference type="ARBA" id="ARBA00022989"/>
    </source>
</evidence>
<dbReference type="KEGG" id="bda:FSZ17_04250"/>
<feature type="transmembrane region" description="Helical" evidence="6">
    <location>
        <begin position="390"/>
        <end position="411"/>
    </location>
</feature>
<evidence type="ECO:0000256" key="3">
    <source>
        <dbReference type="ARBA" id="ARBA00022692"/>
    </source>
</evidence>
<protein>
    <submittedName>
        <fullName evidence="8">MFS transporter</fullName>
    </submittedName>
</protein>
<dbReference type="PANTHER" id="PTHR23508:SF10">
    <property type="entry name" value="CARBOXYLIC ACID TRANSPORTER PROTEIN HOMOLOG"/>
    <property type="match status" value="1"/>
</dbReference>
<dbReference type="CDD" id="cd17316">
    <property type="entry name" value="MFS_SV2_like"/>
    <property type="match status" value="1"/>
</dbReference>
<feature type="transmembrane region" description="Helical" evidence="6">
    <location>
        <begin position="86"/>
        <end position="104"/>
    </location>
</feature>
<evidence type="ECO:0000256" key="5">
    <source>
        <dbReference type="ARBA" id="ARBA00023136"/>
    </source>
</evidence>
<dbReference type="InterPro" id="IPR005829">
    <property type="entry name" value="Sugar_transporter_CS"/>
</dbReference>
<dbReference type="Pfam" id="PF00083">
    <property type="entry name" value="Sugar_tr"/>
    <property type="match status" value="1"/>
</dbReference>
<evidence type="ECO:0000259" key="7">
    <source>
        <dbReference type="PROSITE" id="PS50850"/>
    </source>
</evidence>
<dbReference type="Proteomes" id="UP000321555">
    <property type="component" value="Chromosome"/>
</dbReference>
<evidence type="ECO:0000256" key="2">
    <source>
        <dbReference type="ARBA" id="ARBA00022448"/>
    </source>
</evidence>
<feature type="transmembrane region" description="Helical" evidence="6">
    <location>
        <begin position="175"/>
        <end position="196"/>
    </location>
</feature>
<gene>
    <name evidence="8" type="ORF">FSZ17_04250</name>
</gene>
<keyword evidence="3 6" id="KW-0812">Transmembrane</keyword>
<evidence type="ECO:0000256" key="1">
    <source>
        <dbReference type="ARBA" id="ARBA00004651"/>
    </source>
</evidence>
<dbReference type="InterPro" id="IPR036259">
    <property type="entry name" value="MFS_trans_sf"/>
</dbReference>
<feature type="transmembrane region" description="Helical" evidence="6">
    <location>
        <begin position="323"/>
        <end position="345"/>
    </location>
</feature>
<dbReference type="GO" id="GO:0046943">
    <property type="term" value="F:carboxylic acid transmembrane transporter activity"/>
    <property type="evidence" value="ECO:0007669"/>
    <property type="project" value="TreeGrafter"/>
</dbReference>
<dbReference type="RefSeq" id="WP_057775829.1">
    <property type="nucleotide sequence ID" value="NZ_CP042593.1"/>
</dbReference>
<dbReference type="PROSITE" id="PS00217">
    <property type="entry name" value="SUGAR_TRANSPORT_2"/>
    <property type="match status" value="1"/>
</dbReference>
<feature type="transmembrane region" description="Helical" evidence="6">
    <location>
        <begin position="110"/>
        <end position="135"/>
    </location>
</feature>
<dbReference type="EMBL" id="CP042593">
    <property type="protein sequence ID" value="QED46547.1"/>
    <property type="molecule type" value="Genomic_DNA"/>
</dbReference>